<gene>
    <name evidence="3" type="primary">nagL</name>
    <name evidence="3" type="ORF">XBKB1_1890003</name>
</gene>
<keyword evidence="3" id="KW-0413">Isomerase</keyword>
<proteinExistence type="predicted"/>
<dbReference type="Proteomes" id="UP000028493">
    <property type="component" value="Unassembled WGS sequence"/>
</dbReference>
<comment type="caution">
    <text evidence="3">The sequence shown here is derived from an EMBL/GenBank/DDBJ whole genome shotgun (WGS) entry which is preliminary data.</text>
</comment>
<evidence type="ECO:0000259" key="2">
    <source>
        <dbReference type="PROSITE" id="PS50405"/>
    </source>
</evidence>
<feature type="domain" description="GST N-terminal" evidence="1">
    <location>
        <begin position="4"/>
        <end position="85"/>
    </location>
</feature>
<dbReference type="SFLD" id="SFLDS00019">
    <property type="entry name" value="Glutathione_Transferase_(cytos"/>
    <property type="match status" value="1"/>
</dbReference>
<dbReference type="Gene3D" id="1.20.1050.10">
    <property type="match status" value="1"/>
</dbReference>
<dbReference type="InterPro" id="IPR040079">
    <property type="entry name" value="Glutathione_S-Trfase"/>
</dbReference>
<dbReference type="GO" id="GO:0006749">
    <property type="term" value="P:glutathione metabolic process"/>
    <property type="evidence" value="ECO:0007669"/>
    <property type="project" value="TreeGrafter"/>
</dbReference>
<dbReference type="EC" id="5.2.1.4" evidence="3"/>
<dbReference type="GO" id="GO:0016034">
    <property type="term" value="F:maleylacetoacetate isomerase activity"/>
    <property type="evidence" value="ECO:0007669"/>
    <property type="project" value="TreeGrafter"/>
</dbReference>
<dbReference type="PROSITE" id="PS50404">
    <property type="entry name" value="GST_NTER"/>
    <property type="match status" value="1"/>
</dbReference>
<dbReference type="InterPro" id="IPR010987">
    <property type="entry name" value="Glutathione-S-Trfase_C-like"/>
</dbReference>
<reference evidence="3" key="1">
    <citation type="submission" date="2013-07" db="EMBL/GenBank/DDBJ databases">
        <title>Sub-species coevolution in mutualistic symbiosis.</title>
        <authorList>
            <person name="Murfin K."/>
            <person name="Klassen J."/>
            <person name="Lee M."/>
            <person name="Forst S."/>
            <person name="Stock P."/>
            <person name="Goodrich-Blair H."/>
        </authorList>
    </citation>
    <scope>NUCLEOTIDE SEQUENCE [LARGE SCALE GENOMIC DNA]</scope>
    <source>
        <strain evidence="3">Kraussei Becker Underwood</strain>
    </source>
</reference>
<dbReference type="InterPro" id="IPR036249">
    <property type="entry name" value="Thioredoxin-like_sf"/>
</dbReference>
<dbReference type="GO" id="GO:0004364">
    <property type="term" value="F:glutathione transferase activity"/>
    <property type="evidence" value="ECO:0007669"/>
    <property type="project" value="TreeGrafter"/>
</dbReference>
<feature type="domain" description="GST C-terminal" evidence="2">
    <location>
        <begin position="90"/>
        <end position="206"/>
    </location>
</feature>
<dbReference type="AlphaFoldDB" id="A0A077PUQ0"/>
<dbReference type="InterPro" id="IPR004045">
    <property type="entry name" value="Glutathione_S-Trfase_N"/>
</dbReference>
<evidence type="ECO:0000259" key="1">
    <source>
        <dbReference type="PROSITE" id="PS50404"/>
    </source>
</evidence>
<dbReference type="PROSITE" id="PS50405">
    <property type="entry name" value="GST_CTER"/>
    <property type="match status" value="1"/>
</dbReference>
<keyword evidence="3" id="KW-0670">Pyruvate</keyword>
<dbReference type="EMBL" id="CBSZ010000100">
    <property type="protein sequence ID" value="CDH23584.1"/>
    <property type="molecule type" value="Genomic_DNA"/>
</dbReference>
<dbReference type="PANTHER" id="PTHR42673:SF21">
    <property type="entry name" value="GLUTATHIONE S-TRANSFERASE YFCF"/>
    <property type="match status" value="1"/>
</dbReference>
<dbReference type="HOGENOM" id="CLU_011226_20_1_6"/>
<dbReference type="SUPFAM" id="SSF47616">
    <property type="entry name" value="GST C-terminal domain-like"/>
    <property type="match status" value="1"/>
</dbReference>
<organism evidence="3">
    <name type="scientific">Xenorhabdus bovienii str. kraussei Becker Underwood</name>
    <dbReference type="NCBI Taxonomy" id="1398204"/>
    <lineage>
        <taxon>Bacteria</taxon>
        <taxon>Pseudomonadati</taxon>
        <taxon>Pseudomonadota</taxon>
        <taxon>Gammaproteobacteria</taxon>
        <taxon>Enterobacterales</taxon>
        <taxon>Morganellaceae</taxon>
        <taxon>Xenorhabdus</taxon>
    </lineage>
</organism>
<sequence>MSVNKFILYGYQSSSATKRVMIALKLKHVAYDYVEIDLLEGEHLSPAFSQLNVQRKVPMLAHGQYSLMQSLAIIEYLDEIVPPQSLLPESPTDRAWSRSFAGIFISDYHPLITRRVIEKLRSSDFDEDEIRGWKTYWLEESLRVAEDMMSEKSIQSSFCCGSSPGLADICLFAQCESARKQEIDLNYLRNVSRIYVNCSKIDDFRN</sequence>
<dbReference type="GO" id="GO:0006559">
    <property type="term" value="P:L-phenylalanine catabolic process"/>
    <property type="evidence" value="ECO:0007669"/>
    <property type="project" value="TreeGrafter"/>
</dbReference>
<dbReference type="RefSeq" id="WP_038195840.1">
    <property type="nucleotide sequence ID" value="NZ_CAWLXS010000184.1"/>
</dbReference>
<accession>A0A077PUQ0</accession>
<dbReference type="SFLD" id="SFLDG00358">
    <property type="entry name" value="Main_(cytGST)"/>
    <property type="match status" value="1"/>
</dbReference>
<protein>
    <submittedName>
        <fullName evidence="3">Maleylpyruvate isomerase</fullName>
        <ecNumber evidence="3">5.2.1.4</ecNumber>
    </submittedName>
</protein>
<name>A0A077PUQ0_XENBV</name>
<dbReference type="InterPro" id="IPR036282">
    <property type="entry name" value="Glutathione-S-Trfase_C_sf"/>
</dbReference>
<dbReference type="Pfam" id="PF13417">
    <property type="entry name" value="GST_N_3"/>
    <property type="match status" value="1"/>
</dbReference>
<dbReference type="SUPFAM" id="SSF52833">
    <property type="entry name" value="Thioredoxin-like"/>
    <property type="match status" value="1"/>
</dbReference>
<dbReference type="PANTHER" id="PTHR42673">
    <property type="entry name" value="MALEYLACETOACETATE ISOMERASE"/>
    <property type="match status" value="1"/>
</dbReference>
<evidence type="ECO:0000313" key="3">
    <source>
        <dbReference type="EMBL" id="CDH23584.1"/>
    </source>
</evidence>
<dbReference type="GO" id="GO:0050077">
    <property type="term" value="F:maleylpyruvate isomerase activity"/>
    <property type="evidence" value="ECO:0007669"/>
    <property type="project" value="UniProtKB-EC"/>
</dbReference>
<dbReference type="Gene3D" id="3.40.30.10">
    <property type="entry name" value="Glutaredoxin"/>
    <property type="match status" value="1"/>
</dbReference>